<organism evidence="1 2">
    <name type="scientific">Protopolystoma xenopodis</name>
    <dbReference type="NCBI Taxonomy" id="117903"/>
    <lineage>
        <taxon>Eukaryota</taxon>
        <taxon>Metazoa</taxon>
        <taxon>Spiralia</taxon>
        <taxon>Lophotrochozoa</taxon>
        <taxon>Platyhelminthes</taxon>
        <taxon>Monogenea</taxon>
        <taxon>Polyopisthocotylea</taxon>
        <taxon>Polystomatidea</taxon>
        <taxon>Polystomatidae</taxon>
        <taxon>Protopolystoma</taxon>
    </lineage>
</organism>
<comment type="caution">
    <text evidence="1">The sequence shown here is derived from an EMBL/GenBank/DDBJ whole genome shotgun (WGS) entry which is preliminary data.</text>
</comment>
<dbReference type="Proteomes" id="UP000784294">
    <property type="component" value="Unassembled WGS sequence"/>
</dbReference>
<evidence type="ECO:0000313" key="2">
    <source>
        <dbReference type="Proteomes" id="UP000784294"/>
    </source>
</evidence>
<gene>
    <name evidence="1" type="ORF">PXEA_LOCUS13403</name>
</gene>
<dbReference type="OrthoDB" id="6276447at2759"/>
<protein>
    <submittedName>
        <fullName evidence="1">Uncharacterized protein</fullName>
    </submittedName>
</protein>
<accession>A0A3S5CM48</accession>
<keyword evidence="2" id="KW-1185">Reference proteome</keyword>
<dbReference type="EMBL" id="CAAALY010044076">
    <property type="protein sequence ID" value="VEL19963.1"/>
    <property type="molecule type" value="Genomic_DNA"/>
</dbReference>
<evidence type="ECO:0000313" key="1">
    <source>
        <dbReference type="EMBL" id="VEL19963.1"/>
    </source>
</evidence>
<name>A0A3S5CM48_9PLAT</name>
<dbReference type="AlphaFoldDB" id="A0A3S5CM48"/>
<proteinExistence type="predicted"/>
<reference evidence="1" key="1">
    <citation type="submission" date="2018-11" db="EMBL/GenBank/DDBJ databases">
        <authorList>
            <consortium name="Pathogen Informatics"/>
        </authorList>
    </citation>
    <scope>NUCLEOTIDE SEQUENCE</scope>
</reference>
<sequence length="57" mass="6562">MQPVFWIEGNMPCKNLNVFCRKLPFGQRCCGSSVCHIRSFLSGTCVSCIPFEEMKDW</sequence>